<dbReference type="Pfam" id="PF01636">
    <property type="entry name" value="APH"/>
    <property type="match status" value="1"/>
</dbReference>
<dbReference type="Proteomes" id="UP000444980">
    <property type="component" value="Unassembled WGS sequence"/>
</dbReference>
<dbReference type="AlphaFoldDB" id="A0A7I9V0N4"/>
<keyword evidence="3" id="KW-1185">Reference proteome</keyword>
<evidence type="ECO:0000259" key="1">
    <source>
        <dbReference type="Pfam" id="PF01636"/>
    </source>
</evidence>
<dbReference type="OrthoDB" id="115252at2"/>
<feature type="domain" description="Aminoglycoside phosphotransferase" evidence="1">
    <location>
        <begin position="34"/>
        <end position="241"/>
    </location>
</feature>
<sequence>MTADVDGLRSAVEQSLRRHSPTPWLPDPANTTVTLLVDGIYHANFLVYSGGQVHVARVSRRSQWGLSTIAQLQREFAVLVDLAPLDVAPRPLALVDSPGAVPMIVESFLGGDFLPYPAGLSHCAETLATVHQCVPRRSGPLLDSRPAKEFLLGEAEKLLDSTVPDTSATRVLRRCAGVLEQRGLPETVPVLLHTDLIQHNIVLAADRCRFLDWEGARRGSAAWDLAYLLSPITLRWADSWGIEEFGDEQSVIRAYSSHAGLDAATLTDHVAAFMPFVVLRAAAWCVRRSVSLTRSGDAVTDRLALFSSPEFLLAHFRDLGVSV</sequence>
<evidence type="ECO:0000313" key="3">
    <source>
        <dbReference type="Proteomes" id="UP000444980"/>
    </source>
</evidence>
<dbReference type="RefSeq" id="WP_161928312.1">
    <property type="nucleotide sequence ID" value="NZ_BJOU01000013.1"/>
</dbReference>
<reference evidence="3" key="1">
    <citation type="submission" date="2019-06" db="EMBL/GenBank/DDBJ databases">
        <title>Gordonia isolated from sludge of a wastewater treatment plant.</title>
        <authorList>
            <person name="Tamura T."/>
            <person name="Aoyama K."/>
            <person name="Kang Y."/>
            <person name="Saito S."/>
            <person name="Akiyama N."/>
            <person name="Yazawa K."/>
            <person name="Gonoi T."/>
            <person name="Mikami Y."/>
        </authorList>
    </citation>
    <scope>NUCLEOTIDE SEQUENCE [LARGE SCALE GENOMIC DNA]</scope>
    <source>
        <strain evidence="3">NBRC 107697</strain>
    </source>
</reference>
<dbReference type="InterPro" id="IPR011009">
    <property type="entry name" value="Kinase-like_dom_sf"/>
</dbReference>
<accession>A0A7I9V0N4</accession>
<organism evidence="2 3">
    <name type="scientific">Gordonia crocea</name>
    <dbReference type="NCBI Taxonomy" id="589162"/>
    <lineage>
        <taxon>Bacteria</taxon>
        <taxon>Bacillati</taxon>
        <taxon>Actinomycetota</taxon>
        <taxon>Actinomycetes</taxon>
        <taxon>Mycobacteriales</taxon>
        <taxon>Gordoniaceae</taxon>
        <taxon>Gordonia</taxon>
    </lineage>
</organism>
<proteinExistence type="predicted"/>
<comment type="caution">
    <text evidence="2">The sequence shown here is derived from an EMBL/GenBank/DDBJ whole genome shotgun (WGS) entry which is preliminary data.</text>
</comment>
<dbReference type="InterPro" id="IPR002575">
    <property type="entry name" value="Aminoglycoside_PTrfase"/>
</dbReference>
<evidence type="ECO:0000313" key="2">
    <source>
        <dbReference type="EMBL" id="GED98945.1"/>
    </source>
</evidence>
<dbReference type="EMBL" id="BJOU01000013">
    <property type="protein sequence ID" value="GED98945.1"/>
    <property type="molecule type" value="Genomic_DNA"/>
</dbReference>
<dbReference type="SUPFAM" id="SSF56112">
    <property type="entry name" value="Protein kinase-like (PK-like)"/>
    <property type="match status" value="1"/>
</dbReference>
<name>A0A7I9V0N4_9ACTN</name>
<protein>
    <recommendedName>
        <fullName evidence="1">Aminoglycoside phosphotransferase domain-containing protein</fullName>
    </recommendedName>
</protein>
<dbReference type="Gene3D" id="3.90.1200.10">
    <property type="match status" value="1"/>
</dbReference>
<gene>
    <name evidence="2" type="ORF">nbrc107697_29840</name>
</gene>